<evidence type="ECO:0000256" key="1">
    <source>
        <dbReference type="ARBA" id="ARBA00022723"/>
    </source>
</evidence>
<evidence type="ECO:0000256" key="5">
    <source>
        <dbReference type="PROSITE-ProRule" id="PRU00723"/>
    </source>
</evidence>
<reference evidence="7" key="1">
    <citation type="submission" date="2023-10" db="EMBL/GenBank/DDBJ databases">
        <authorList>
            <person name="Chen Y."/>
            <person name="Shah S."/>
            <person name="Dougan E. K."/>
            <person name="Thang M."/>
            <person name="Chan C."/>
        </authorList>
    </citation>
    <scope>NUCLEOTIDE SEQUENCE [LARGE SCALE GENOMIC DNA]</scope>
</reference>
<dbReference type="InterPro" id="IPR000571">
    <property type="entry name" value="Znf_CCCH"/>
</dbReference>
<dbReference type="PANTHER" id="PTHR12547">
    <property type="entry name" value="CCCH ZINC FINGER/TIS11-RELATED"/>
    <property type="match status" value="1"/>
</dbReference>
<dbReference type="SMART" id="SM00356">
    <property type="entry name" value="ZnF_C3H1"/>
    <property type="match status" value="2"/>
</dbReference>
<evidence type="ECO:0000256" key="3">
    <source>
        <dbReference type="ARBA" id="ARBA00022771"/>
    </source>
</evidence>
<evidence type="ECO:0000256" key="4">
    <source>
        <dbReference type="ARBA" id="ARBA00022833"/>
    </source>
</evidence>
<dbReference type="InterPro" id="IPR036855">
    <property type="entry name" value="Znf_CCCH_sf"/>
</dbReference>
<dbReference type="PANTHER" id="PTHR12547:SF18">
    <property type="entry name" value="PROTEIN TIS11"/>
    <property type="match status" value="1"/>
</dbReference>
<dbReference type="EMBL" id="CAUYUJ010001002">
    <property type="protein sequence ID" value="CAK0793629.1"/>
    <property type="molecule type" value="Genomic_DNA"/>
</dbReference>
<dbReference type="Gene3D" id="4.10.1000.10">
    <property type="entry name" value="Zinc finger, CCCH-type"/>
    <property type="match status" value="2"/>
</dbReference>
<feature type="non-terminal residue" evidence="7">
    <location>
        <position position="1"/>
    </location>
</feature>
<feature type="domain" description="C3H1-type" evidence="6">
    <location>
        <begin position="48"/>
        <end position="75"/>
    </location>
</feature>
<dbReference type="InterPro" id="IPR045877">
    <property type="entry name" value="ZFP36-like"/>
</dbReference>
<gene>
    <name evidence="7" type="ORF">PCOR1329_LOCUS3871</name>
</gene>
<accession>A0ABN9PPR8</accession>
<sequence length="83" mass="9427">EDGRPRSCVNSQLRKTRLCRYNAMGTCRRGYGCAWAHSEAELHASPDLTKTRLCAAFQQQGWCKDARCLFAHGEEELRSTSTF</sequence>
<organism evidence="7 8">
    <name type="scientific">Prorocentrum cordatum</name>
    <dbReference type="NCBI Taxonomy" id="2364126"/>
    <lineage>
        <taxon>Eukaryota</taxon>
        <taxon>Sar</taxon>
        <taxon>Alveolata</taxon>
        <taxon>Dinophyceae</taxon>
        <taxon>Prorocentrales</taxon>
        <taxon>Prorocentraceae</taxon>
        <taxon>Prorocentrum</taxon>
    </lineage>
</organism>
<dbReference type="Proteomes" id="UP001189429">
    <property type="component" value="Unassembled WGS sequence"/>
</dbReference>
<feature type="domain" description="C3H1-type" evidence="6">
    <location>
        <begin position="13"/>
        <end position="40"/>
    </location>
</feature>
<dbReference type="Pfam" id="PF00642">
    <property type="entry name" value="zf-CCCH"/>
    <property type="match status" value="1"/>
</dbReference>
<name>A0ABN9PPR8_9DINO</name>
<dbReference type="PROSITE" id="PS50103">
    <property type="entry name" value="ZF_C3H1"/>
    <property type="match status" value="2"/>
</dbReference>
<feature type="zinc finger region" description="C3H1-type" evidence="5">
    <location>
        <begin position="13"/>
        <end position="40"/>
    </location>
</feature>
<feature type="zinc finger region" description="C3H1-type" evidence="5">
    <location>
        <begin position="48"/>
        <end position="75"/>
    </location>
</feature>
<keyword evidence="2" id="KW-0677">Repeat</keyword>
<evidence type="ECO:0000259" key="6">
    <source>
        <dbReference type="PROSITE" id="PS50103"/>
    </source>
</evidence>
<dbReference type="SUPFAM" id="SSF90229">
    <property type="entry name" value="CCCH zinc finger"/>
    <property type="match status" value="2"/>
</dbReference>
<evidence type="ECO:0000313" key="8">
    <source>
        <dbReference type="Proteomes" id="UP001189429"/>
    </source>
</evidence>
<comment type="caution">
    <text evidence="7">The sequence shown here is derived from an EMBL/GenBank/DDBJ whole genome shotgun (WGS) entry which is preliminary data.</text>
</comment>
<keyword evidence="1 5" id="KW-0479">Metal-binding</keyword>
<proteinExistence type="predicted"/>
<evidence type="ECO:0000256" key="2">
    <source>
        <dbReference type="ARBA" id="ARBA00022737"/>
    </source>
</evidence>
<keyword evidence="4 5" id="KW-0862">Zinc</keyword>
<protein>
    <recommendedName>
        <fullName evidence="6">C3H1-type domain-containing protein</fullName>
    </recommendedName>
</protein>
<keyword evidence="3 5" id="KW-0863">Zinc-finger</keyword>
<evidence type="ECO:0000313" key="7">
    <source>
        <dbReference type="EMBL" id="CAK0793629.1"/>
    </source>
</evidence>
<keyword evidence="8" id="KW-1185">Reference proteome</keyword>